<evidence type="ECO:0000313" key="2">
    <source>
        <dbReference type="Proteomes" id="UP001055811"/>
    </source>
</evidence>
<reference evidence="1 2" key="2">
    <citation type="journal article" date="2022" name="Mol. Ecol. Resour.">
        <title>The genomes of chicory, endive, great burdock and yacon provide insights into Asteraceae paleo-polyploidization history and plant inulin production.</title>
        <authorList>
            <person name="Fan W."/>
            <person name="Wang S."/>
            <person name="Wang H."/>
            <person name="Wang A."/>
            <person name="Jiang F."/>
            <person name="Liu H."/>
            <person name="Zhao H."/>
            <person name="Xu D."/>
            <person name="Zhang Y."/>
        </authorList>
    </citation>
    <scope>NUCLEOTIDE SEQUENCE [LARGE SCALE GENOMIC DNA]</scope>
    <source>
        <strain evidence="2">cv. Punajuju</strain>
        <tissue evidence="1">Leaves</tissue>
    </source>
</reference>
<protein>
    <submittedName>
        <fullName evidence="1">Uncharacterized protein</fullName>
    </submittedName>
</protein>
<sequence>MTELIFEAKDAGDWICLLFEVAVGSSVGGVKQVNLEGVQGDTEFKMENNLTVPTKKASMEDNDIRDYSHGYSITYFEDKASFKDHFGFFHPSVSDTQLQQDHVIKIVLQFCKDNSLHQTFQTLQSECQVSLNTVDSLETFVADINSGRWDAILPQVAQLKLPRKKLEDLYEQIVLEMIELRELDTARAILRQTQAMSVMKQEHPERYLRLEHLLV</sequence>
<proteinExistence type="predicted"/>
<evidence type="ECO:0000313" key="1">
    <source>
        <dbReference type="EMBL" id="KAI3710904.1"/>
    </source>
</evidence>
<name>A0ACB9AMP4_CICIN</name>
<comment type="caution">
    <text evidence="1">The sequence shown here is derived from an EMBL/GenBank/DDBJ whole genome shotgun (WGS) entry which is preliminary data.</text>
</comment>
<dbReference type="Proteomes" id="UP001055811">
    <property type="component" value="Linkage Group LG07"/>
</dbReference>
<keyword evidence="2" id="KW-1185">Reference proteome</keyword>
<dbReference type="EMBL" id="CM042015">
    <property type="protein sequence ID" value="KAI3710904.1"/>
    <property type="molecule type" value="Genomic_DNA"/>
</dbReference>
<reference evidence="2" key="1">
    <citation type="journal article" date="2022" name="Mol. Ecol. Resour.">
        <title>The genomes of chicory, endive, great burdock and yacon provide insights into Asteraceae palaeo-polyploidization history and plant inulin production.</title>
        <authorList>
            <person name="Fan W."/>
            <person name="Wang S."/>
            <person name="Wang H."/>
            <person name="Wang A."/>
            <person name="Jiang F."/>
            <person name="Liu H."/>
            <person name="Zhao H."/>
            <person name="Xu D."/>
            <person name="Zhang Y."/>
        </authorList>
    </citation>
    <scope>NUCLEOTIDE SEQUENCE [LARGE SCALE GENOMIC DNA]</scope>
    <source>
        <strain evidence="2">cv. Punajuju</strain>
    </source>
</reference>
<accession>A0ACB9AMP4</accession>
<gene>
    <name evidence="1" type="ORF">L2E82_40700</name>
</gene>
<organism evidence="1 2">
    <name type="scientific">Cichorium intybus</name>
    <name type="common">Chicory</name>
    <dbReference type="NCBI Taxonomy" id="13427"/>
    <lineage>
        <taxon>Eukaryota</taxon>
        <taxon>Viridiplantae</taxon>
        <taxon>Streptophyta</taxon>
        <taxon>Embryophyta</taxon>
        <taxon>Tracheophyta</taxon>
        <taxon>Spermatophyta</taxon>
        <taxon>Magnoliopsida</taxon>
        <taxon>eudicotyledons</taxon>
        <taxon>Gunneridae</taxon>
        <taxon>Pentapetalae</taxon>
        <taxon>asterids</taxon>
        <taxon>campanulids</taxon>
        <taxon>Asterales</taxon>
        <taxon>Asteraceae</taxon>
        <taxon>Cichorioideae</taxon>
        <taxon>Cichorieae</taxon>
        <taxon>Cichoriinae</taxon>
        <taxon>Cichorium</taxon>
    </lineage>
</organism>